<gene>
    <name evidence="1" type="ORF">CEV31_1555</name>
</gene>
<protein>
    <submittedName>
        <fullName evidence="1">Uncharacterized protein</fullName>
    </submittedName>
</protein>
<dbReference type="AlphaFoldDB" id="A0A256FZ89"/>
<evidence type="ECO:0000313" key="1">
    <source>
        <dbReference type="EMBL" id="OYR20129.1"/>
    </source>
</evidence>
<keyword evidence="2" id="KW-1185">Reference proteome</keyword>
<sequence length="39" mass="4609">MLKMLEMRLYSKHNLKKPRIKRGFFAFSPLKPSLVSEDA</sequence>
<dbReference type="EMBL" id="NNRJ01000015">
    <property type="protein sequence ID" value="OYR20129.1"/>
    <property type="molecule type" value="Genomic_DNA"/>
</dbReference>
<evidence type="ECO:0000313" key="2">
    <source>
        <dbReference type="Proteomes" id="UP000215590"/>
    </source>
</evidence>
<accession>A0A256FZ89</accession>
<comment type="caution">
    <text evidence="1">The sequence shown here is derived from an EMBL/GenBank/DDBJ whole genome shotgun (WGS) entry which is preliminary data.</text>
</comment>
<organism evidence="1 2">
    <name type="scientific">Brucella thiophenivorans</name>
    <dbReference type="NCBI Taxonomy" id="571255"/>
    <lineage>
        <taxon>Bacteria</taxon>
        <taxon>Pseudomonadati</taxon>
        <taxon>Pseudomonadota</taxon>
        <taxon>Alphaproteobacteria</taxon>
        <taxon>Hyphomicrobiales</taxon>
        <taxon>Brucellaceae</taxon>
        <taxon>Brucella/Ochrobactrum group</taxon>
        <taxon>Brucella</taxon>
    </lineage>
</organism>
<proteinExistence type="predicted"/>
<dbReference type="Proteomes" id="UP000215590">
    <property type="component" value="Unassembled WGS sequence"/>
</dbReference>
<name>A0A256FZ89_9HYPH</name>
<reference evidence="1 2" key="1">
    <citation type="submission" date="2017-07" db="EMBL/GenBank/DDBJ databases">
        <title>Phylogenetic study on the rhizospheric bacterium Ochrobactrum sp. A44.</title>
        <authorList>
            <person name="Krzyzanowska D.M."/>
            <person name="Ossowicki A."/>
            <person name="Rajewska M."/>
            <person name="Maciag T."/>
            <person name="Kaczynski Z."/>
            <person name="Czerwicka M."/>
            <person name="Jafra S."/>
        </authorList>
    </citation>
    <scope>NUCLEOTIDE SEQUENCE [LARGE SCALE GENOMIC DNA]</scope>
    <source>
        <strain evidence="1 2">DSM 7216</strain>
    </source>
</reference>